<evidence type="ECO:0000256" key="2">
    <source>
        <dbReference type="ARBA" id="ARBA00007656"/>
    </source>
</evidence>
<dbReference type="PROSITE" id="PS50198">
    <property type="entry name" value="PPIC_PPIASE_2"/>
    <property type="match status" value="1"/>
</dbReference>
<evidence type="ECO:0000256" key="10">
    <source>
        <dbReference type="SAM" id="SignalP"/>
    </source>
</evidence>
<evidence type="ECO:0000256" key="7">
    <source>
        <dbReference type="ARBA" id="ARBA00031484"/>
    </source>
</evidence>
<accession>A0A1G9N7G3</accession>
<feature type="region of interest" description="Disordered" evidence="9">
    <location>
        <begin position="58"/>
        <end position="77"/>
    </location>
</feature>
<dbReference type="EMBL" id="FNHG01000002">
    <property type="protein sequence ID" value="SDL81795.1"/>
    <property type="molecule type" value="Genomic_DNA"/>
</dbReference>
<comment type="similarity">
    <text evidence="2">Belongs to the PpiC/parvulin rotamase family.</text>
</comment>
<sequence>MSMKRLFAASLALVVLAGCGPEPRRTAADFGPSGSALSLDERDPVMARVDGTLIRRSDVEREAASQAEGGESPPVAPGSEAFAAILDELIDQRLLAMEARRRGLDQAEEAQRRLALAEERILGNVLVETALADAVNEATIERIYQEQVRLIPLGEEVRARHILVDTREEAEAIRALVDAGQDFASLAVRMSQDQATRLQGGDLGYFTREGVLPAFGAVAFRTGAGETSEAFETEFGWHILHVIDRRREPPPSLETLRPNIVRFYTFDQLEGLIEGLRQQAVIERAALPEPDIMLEDEGDIGPADAGEPIVEGVEVEAGDSVADPG</sequence>
<dbReference type="AlphaFoldDB" id="A0A1G9N7G3"/>
<dbReference type="SUPFAM" id="SSF109998">
    <property type="entry name" value="Triger factor/SurA peptide-binding domain-like"/>
    <property type="match status" value="1"/>
</dbReference>
<evidence type="ECO:0000313" key="13">
    <source>
        <dbReference type="Proteomes" id="UP000199759"/>
    </source>
</evidence>
<dbReference type="PANTHER" id="PTHR47245">
    <property type="entry name" value="PEPTIDYLPROLYL ISOMERASE"/>
    <property type="match status" value="1"/>
</dbReference>
<dbReference type="SUPFAM" id="SSF54534">
    <property type="entry name" value="FKBP-like"/>
    <property type="match status" value="1"/>
</dbReference>
<feature type="domain" description="PpiC" evidence="11">
    <location>
        <begin position="154"/>
        <end position="244"/>
    </location>
</feature>
<dbReference type="InterPro" id="IPR023058">
    <property type="entry name" value="PPIase_PpiC_CS"/>
</dbReference>
<dbReference type="EC" id="5.2.1.8" evidence="3"/>
<dbReference type="Gene3D" id="1.10.8.1040">
    <property type="match status" value="1"/>
</dbReference>
<evidence type="ECO:0000256" key="4">
    <source>
        <dbReference type="ARBA" id="ARBA00018370"/>
    </source>
</evidence>
<evidence type="ECO:0000256" key="9">
    <source>
        <dbReference type="SAM" id="MobiDB-lite"/>
    </source>
</evidence>
<organism evidence="12 13">
    <name type="scientific">Maricaulis salignorans</name>
    <dbReference type="NCBI Taxonomy" id="144026"/>
    <lineage>
        <taxon>Bacteria</taxon>
        <taxon>Pseudomonadati</taxon>
        <taxon>Pseudomonadota</taxon>
        <taxon>Alphaproteobacteria</taxon>
        <taxon>Maricaulales</taxon>
        <taxon>Maricaulaceae</taxon>
        <taxon>Maricaulis</taxon>
    </lineage>
</organism>
<evidence type="ECO:0000256" key="5">
    <source>
        <dbReference type="ARBA" id="ARBA00023110"/>
    </source>
</evidence>
<comment type="catalytic activity">
    <reaction evidence="1">
        <text>[protein]-peptidylproline (omega=180) = [protein]-peptidylproline (omega=0)</text>
        <dbReference type="Rhea" id="RHEA:16237"/>
        <dbReference type="Rhea" id="RHEA-COMP:10747"/>
        <dbReference type="Rhea" id="RHEA-COMP:10748"/>
        <dbReference type="ChEBI" id="CHEBI:83833"/>
        <dbReference type="ChEBI" id="CHEBI:83834"/>
        <dbReference type="EC" id="5.2.1.8"/>
    </reaction>
</comment>
<dbReference type="Proteomes" id="UP000199759">
    <property type="component" value="Unassembled WGS sequence"/>
</dbReference>
<keyword evidence="5 8" id="KW-0697">Rotamase</keyword>
<evidence type="ECO:0000256" key="3">
    <source>
        <dbReference type="ARBA" id="ARBA00013194"/>
    </source>
</evidence>
<dbReference type="GO" id="GO:0003755">
    <property type="term" value="F:peptidyl-prolyl cis-trans isomerase activity"/>
    <property type="evidence" value="ECO:0007669"/>
    <property type="project" value="UniProtKB-KW"/>
</dbReference>
<keyword evidence="13" id="KW-1185">Reference proteome</keyword>
<protein>
    <recommendedName>
        <fullName evidence="4">Parvulin-like PPIase</fullName>
        <ecNumber evidence="3">5.2.1.8</ecNumber>
    </recommendedName>
    <alternativeName>
        <fullName evidence="6">Peptidyl-prolyl cis-trans isomerase plp</fullName>
    </alternativeName>
    <alternativeName>
        <fullName evidence="7">Rotamase plp</fullName>
    </alternativeName>
</protein>
<name>A0A1G9N7G3_9PROT</name>
<dbReference type="PROSITE" id="PS51257">
    <property type="entry name" value="PROKAR_LIPOPROTEIN"/>
    <property type="match status" value="1"/>
</dbReference>
<proteinExistence type="inferred from homology"/>
<evidence type="ECO:0000259" key="11">
    <source>
        <dbReference type="PROSITE" id="PS50198"/>
    </source>
</evidence>
<dbReference type="InterPro" id="IPR027304">
    <property type="entry name" value="Trigger_fact/SurA_dom_sf"/>
</dbReference>
<feature type="chain" id="PRO_5011450016" description="Parvulin-like PPIase" evidence="10">
    <location>
        <begin position="18"/>
        <end position="325"/>
    </location>
</feature>
<dbReference type="PROSITE" id="PS01096">
    <property type="entry name" value="PPIC_PPIASE_1"/>
    <property type="match status" value="1"/>
</dbReference>
<keyword evidence="10" id="KW-0732">Signal</keyword>
<evidence type="ECO:0000256" key="1">
    <source>
        <dbReference type="ARBA" id="ARBA00000971"/>
    </source>
</evidence>
<dbReference type="InterPro" id="IPR000297">
    <property type="entry name" value="PPIase_PpiC"/>
</dbReference>
<feature type="signal peptide" evidence="10">
    <location>
        <begin position="1"/>
        <end position="17"/>
    </location>
</feature>
<dbReference type="Gene3D" id="3.10.50.40">
    <property type="match status" value="1"/>
</dbReference>
<evidence type="ECO:0000313" key="12">
    <source>
        <dbReference type="EMBL" id="SDL81795.1"/>
    </source>
</evidence>
<reference evidence="12 13" key="1">
    <citation type="submission" date="2016-10" db="EMBL/GenBank/DDBJ databases">
        <authorList>
            <person name="de Groot N.N."/>
        </authorList>
    </citation>
    <scope>NUCLEOTIDE SEQUENCE [LARGE SCALE GENOMIC DNA]</scope>
    <source>
        <strain evidence="12 13">DSM 16077</strain>
    </source>
</reference>
<dbReference type="InterPro" id="IPR050245">
    <property type="entry name" value="PrsA_foldase"/>
</dbReference>
<dbReference type="Pfam" id="PF00639">
    <property type="entry name" value="Rotamase"/>
    <property type="match status" value="1"/>
</dbReference>
<dbReference type="InterPro" id="IPR046357">
    <property type="entry name" value="PPIase_dom_sf"/>
</dbReference>
<gene>
    <name evidence="12" type="ORF">SAMN04488568_102227</name>
</gene>
<dbReference type="STRING" id="144026.SAMN04488568_102227"/>
<evidence type="ECO:0000256" key="6">
    <source>
        <dbReference type="ARBA" id="ARBA00030642"/>
    </source>
</evidence>
<evidence type="ECO:0000256" key="8">
    <source>
        <dbReference type="PROSITE-ProRule" id="PRU00278"/>
    </source>
</evidence>
<keyword evidence="8 12" id="KW-0413">Isomerase</keyword>
<dbReference type="PANTHER" id="PTHR47245:SF2">
    <property type="entry name" value="PEPTIDYL-PROLYL CIS-TRANS ISOMERASE HP_0175-RELATED"/>
    <property type="match status" value="1"/>
</dbReference>